<dbReference type="PANTHER" id="PTHR13887:SF41">
    <property type="entry name" value="THIOREDOXIN SUPERFAMILY PROTEIN"/>
    <property type="match status" value="1"/>
</dbReference>
<evidence type="ECO:0000313" key="2">
    <source>
        <dbReference type="EMBL" id="CAD8860279.1"/>
    </source>
</evidence>
<feature type="domain" description="DSBA-like thioredoxin" evidence="1">
    <location>
        <begin position="2"/>
        <end position="108"/>
    </location>
</feature>
<reference evidence="2" key="1">
    <citation type="submission" date="2021-01" db="EMBL/GenBank/DDBJ databases">
        <authorList>
            <person name="Corre E."/>
            <person name="Pelletier E."/>
            <person name="Niang G."/>
            <person name="Scheremetjew M."/>
            <person name="Finn R."/>
            <person name="Kale V."/>
            <person name="Holt S."/>
            <person name="Cochrane G."/>
            <person name="Meng A."/>
            <person name="Brown T."/>
            <person name="Cohen L."/>
        </authorList>
    </citation>
    <scope>NUCLEOTIDE SEQUENCE</scope>
</reference>
<organism evidence="2">
    <name type="scientific">Noctiluca scintillans</name>
    <name type="common">Sea sparkle</name>
    <name type="synonym">Red tide dinoflagellate</name>
    <dbReference type="NCBI Taxonomy" id="2966"/>
    <lineage>
        <taxon>Eukaryota</taxon>
        <taxon>Sar</taxon>
        <taxon>Alveolata</taxon>
        <taxon>Dinophyceae</taxon>
        <taxon>Noctilucales</taxon>
        <taxon>Noctilucaceae</taxon>
        <taxon>Noctiluca</taxon>
    </lineage>
</organism>
<sequence>MKAHCLLTYALESGGPQVQNQLQEVLFRHYFTDGKYPDIKNLVEAAQEVGLPADDAKRALEEGQFETQVRREVSQVSGAVTGVPYFIINGKPAFSGAQGPDAFARAFQRA</sequence>
<dbReference type="Gene3D" id="3.40.30.10">
    <property type="entry name" value="Glutaredoxin"/>
    <property type="match status" value="1"/>
</dbReference>
<accession>A0A7S1AQ03</accession>
<dbReference type="AlphaFoldDB" id="A0A7S1AQ03"/>
<dbReference type="SUPFAM" id="SSF52833">
    <property type="entry name" value="Thioredoxin-like"/>
    <property type="match status" value="1"/>
</dbReference>
<dbReference type="GO" id="GO:0016491">
    <property type="term" value="F:oxidoreductase activity"/>
    <property type="evidence" value="ECO:0007669"/>
    <property type="project" value="InterPro"/>
</dbReference>
<protein>
    <recommendedName>
        <fullName evidence="1">DSBA-like thioredoxin domain-containing protein</fullName>
    </recommendedName>
</protein>
<gene>
    <name evidence="2" type="ORF">NSCI0253_LOCUS34633</name>
</gene>
<dbReference type="Pfam" id="PF01323">
    <property type="entry name" value="DSBA"/>
    <property type="match status" value="1"/>
</dbReference>
<evidence type="ECO:0000259" key="1">
    <source>
        <dbReference type="Pfam" id="PF01323"/>
    </source>
</evidence>
<proteinExistence type="predicted"/>
<dbReference type="EMBL" id="HBFQ01048484">
    <property type="protein sequence ID" value="CAD8860279.1"/>
    <property type="molecule type" value="Transcribed_RNA"/>
</dbReference>
<dbReference type="InterPro" id="IPR036249">
    <property type="entry name" value="Thioredoxin-like_sf"/>
</dbReference>
<dbReference type="InterPro" id="IPR001853">
    <property type="entry name" value="DSBA-like_thioredoxin_dom"/>
</dbReference>
<name>A0A7S1AQ03_NOCSC</name>
<dbReference type="PANTHER" id="PTHR13887">
    <property type="entry name" value="GLUTATHIONE S-TRANSFERASE KAPPA"/>
    <property type="match status" value="1"/>
</dbReference>